<dbReference type="Gene3D" id="3.30.750.24">
    <property type="entry name" value="STAS domain"/>
    <property type="match status" value="1"/>
</dbReference>
<evidence type="ECO:0000259" key="7">
    <source>
        <dbReference type="PROSITE" id="PS50801"/>
    </source>
</evidence>
<dbReference type="GO" id="GO:0055085">
    <property type="term" value="P:transmembrane transport"/>
    <property type="evidence" value="ECO:0007669"/>
    <property type="project" value="InterPro"/>
</dbReference>
<feature type="transmembrane region" description="Helical" evidence="6">
    <location>
        <begin position="438"/>
        <end position="466"/>
    </location>
</feature>
<feature type="transmembrane region" description="Helical" evidence="6">
    <location>
        <begin position="253"/>
        <end position="273"/>
    </location>
</feature>
<dbReference type="PANTHER" id="PTHR11814">
    <property type="entry name" value="SULFATE TRANSPORTER"/>
    <property type="match status" value="1"/>
</dbReference>
<feature type="transmembrane region" description="Helical" evidence="6">
    <location>
        <begin position="372"/>
        <end position="392"/>
    </location>
</feature>
<accession>A0AAV7UYD4</accession>
<feature type="transmembrane region" description="Helical" evidence="6">
    <location>
        <begin position="141"/>
        <end position="161"/>
    </location>
</feature>
<dbReference type="SUPFAM" id="SSF52091">
    <property type="entry name" value="SpoIIaa-like"/>
    <property type="match status" value="1"/>
</dbReference>
<feature type="transmembrane region" description="Helical" evidence="6">
    <location>
        <begin position="199"/>
        <end position="216"/>
    </location>
</feature>
<evidence type="ECO:0000256" key="6">
    <source>
        <dbReference type="SAM" id="Phobius"/>
    </source>
</evidence>
<feature type="compositionally biased region" description="Polar residues" evidence="5">
    <location>
        <begin position="547"/>
        <end position="566"/>
    </location>
</feature>
<keyword evidence="9" id="KW-1185">Reference proteome</keyword>
<evidence type="ECO:0000256" key="1">
    <source>
        <dbReference type="ARBA" id="ARBA00004141"/>
    </source>
</evidence>
<feature type="region of interest" description="Disordered" evidence="5">
    <location>
        <begin position="547"/>
        <end position="569"/>
    </location>
</feature>
<evidence type="ECO:0000256" key="4">
    <source>
        <dbReference type="ARBA" id="ARBA00023136"/>
    </source>
</evidence>
<keyword evidence="2 6" id="KW-0812">Transmembrane</keyword>
<dbReference type="GO" id="GO:0016020">
    <property type="term" value="C:membrane"/>
    <property type="evidence" value="ECO:0007669"/>
    <property type="project" value="UniProtKB-SubCell"/>
</dbReference>
<reference evidence="8" key="1">
    <citation type="journal article" date="2022" name="bioRxiv">
        <title>Sequencing and chromosome-scale assembly of the giantPleurodeles waltlgenome.</title>
        <authorList>
            <person name="Brown T."/>
            <person name="Elewa A."/>
            <person name="Iarovenko S."/>
            <person name="Subramanian E."/>
            <person name="Araus A.J."/>
            <person name="Petzold A."/>
            <person name="Susuki M."/>
            <person name="Suzuki K.-i.T."/>
            <person name="Hayashi T."/>
            <person name="Toyoda A."/>
            <person name="Oliveira C."/>
            <person name="Osipova E."/>
            <person name="Leigh N.D."/>
            <person name="Simon A."/>
            <person name="Yun M.H."/>
        </authorList>
    </citation>
    <scope>NUCLEOTIDE SEQUENCE</scope>
    <source>
        <strain evidence="8">20211129_DDA</strain>
        <tissue evidence="8">Liver</tissue>
    </source>
</reference>
<comment type="subcellular location">
    <subcellularLocation>
        <location evidence="1">Membrane</location>
        <topology evidence="1">Multi-pass membrane protein</topology>
    </subcellularLocation>
</comment>
<evidence type="ECO:0000313" key="8">
    <source>
        <dbReference type="EMBL" id="KAJ1193028.1"/>
    </source>
</evidence>
<comment type="caution">
    <text evidence="8">The sequence shown here is derived from an EMBL/GenBank/DDBJ whole genome shotgun (WGS) entry which is preliminary data.</text>
</comment>
<dbReference type="Pfam" id="PF00916">
    <property type="entry name" value="Sulfate_transp"/>
    <property type="match status" value="1"/>
</dbReference>
<dbReference type="Pfam" id="PF01740">
    <property type="entry name" value="STAS"/>
    <property type="match status" value="1"/>
</dbReference>
<evidence type="ECO:0000256" key="2">
    <source>
        <dbReference type="ARBA" id="ARBA00022692"/>
    </source>
</evidence>
<dbReference type="AlphaFoldDB" id="A0AAV7UYD4"/>
<keyword evidence="3 6" id="KW-1133">Transmembrane helix</keyword>
<feature type="transmembrane region" description="Helical" evidence="6">
    <location>
        <begin position="398"/>
        <end position="417"/>
    </location>
</feature>
<organism evidence="8 9">
    <name type="scientific">Pleurodeles waltl</name>
    <name type="common">Iberian ribbed newt</name>
    <dbReference type="NCBI Taxonomy" id="8319"/>
    <lineage>
        <taxon>Eukaryota</taxon>
        <taxon>Metazoa</taxon>
        <taxon>Chordata</taxon>
        <taxon>Craniata</taxon>
        <taxon>Vertebrata</taxon>
        <taxon>Euteleostomi</taxon>
        <taxon>Amphibia</taxon>
        <taxon>Batrachia</taxon>
        <taxon>Caudata</taxon>
        <taxon>Salamandroidea</taxon>
        <taxon>Salamandridae</taxon>
        <taxon>Pleurodelinae</taxon>
        <taxon>Pleurodeles</taxon>
    </lineage>
</organism>
<feature type="domain" description="STAS" evidence="7">
    <location>
        <begin position="498"/>
        <end position="655"/>
    </location>
</feature>
<name>A0AAV7UYD4_PLEWA</name>
<sequence>MSKRAACVWQRISAVRATDLKLWCARRFPVLEWAPHYSLKENLLPDTVSGLHLAVYQVTQGLIFACMSSVHPVFGLYGSIIPSVVYAVFGTGRHVVTGTFAITSLISAGAVERLVPPINISSAANYSPDFLGLSDFEFQRIGVAAAVSFLGGVIQVAMFILQLDRLTFLMTESVISSMTTGAATHAVNAVVKHLLGLKMPYISGPLGMFYIYAYVFNNIRSVKLEAALLSVFGIILLLVLKEVNEHFKKIIKILLPVELVWMVAVSVACYLANMENSNSLDVLGHIPRGIPAPQAPPMNILSEVIIEGFGLAFAGYAASIVLAHRSAKNMKCSADDNQELLAHGLSNVIPSFFYCIPNAAAMGRTSLLLSNGAKTQVASLVSCSVILLLIYVADTLLYWLPMCVLASIVVVSLKGMLMQFCDLKKYWNTDKYDCVIWICTYVVTICFAAHIGLLFGVIFNIVVAVARLTRAKILHLETFDQNNCDVIENMTCVQCQKVKIVSVGMPLFFLNAKKFHADLLKIHLKNSEELQLQEEPSKSEQSTLLMPLTNDTQNGNSDHPQGTFTNGPLAREGATLAPQNCTVRDTLILDCAGLSFFDYTGLSTLVEIYTDFTNRAVTVLLVGCKSTQIKALHYRGLESESNIFFNSVSSAVRAVHLHKVSCF</sequence>
<evidence type="ECO:0000256" key="3">
    <source>
        <dbReference type="ARBA" id="ARBA00022989"/>
    </source>
</evidence>
<evidence type="ECO:0000313" key="9">
    <source>
        <dbReference type="Proteomes" id="UP001066276"/>
    </source>
</evidence>
<dbReference type="EMBL" id="JANPWB010000004">
    <property type="protein sequence ID" value="KAJ1193028.1"/>
    <property type="molecule type" value="Genomic_DNA"/>
</dbReference>
<dbReference type="Proteomes" id="UP001066276">
    <property type="component" value="Chromosome 2_2"/>
</dbReference>
<gene>
    <name evidence="8" type="ORF">NDU88_002334</name>
</gene>
<dbReference type="PROSITE" id="PS50801">
    <property type="entry name" value="STAS"/>
    <property type="match status" value="1"/>
</dbReference>
<evidence type="ECO:0000256" key="5">
    <source>
        <dbReference type="SAM" id="MobiDB-lite"/>
    </source>
</evidence>
<keyword evidence="4 6" id="KW-0472">Membrane</keyword>
<proteinExistence type="predicted"/>
<dbReference type="InterPro" id="IPR036513">
    <property type="entry name" value="STAS_dom_sf"/>
</dbReference>
<feature type="transmembrane region" description="Helical" evidence="6">
    <location>
        <begin position="222"/>
        <end position="241"/>
    </location>
</feature>
<feature type="transmembrane region" description="Helical" evidence="6">
    <location>
        <begin position="304"/>
        <end position="323"/>
    </location>
</feature>
<dbReference type="InterPro" id="IPR002645">
    <property type="entry name" value="STAS_dom"/>
</dbReference>
<protein>
    <recommendedName>
        <fullName evidence="7">STAS domain-containing protein</fullName>
    </recommendedName>
</protein>
<dbReference type="InterPro" id="IPR011547">
    <property type="entry name" value="SLC26A/SulP_dom"/>
</dbReference>
<dbReference type="InterPro" id="IPR001902">
    <property type="entry name" value="SLC26A/SulP_fam"/>
</dbReference>